<keyword evidence="2" id="KW-1185">Reference proteome</keyword>
<dbReference type="PANTHER" id="PTHR30385:SF7">
    <property type="entry name" value="RNA POLYMERASE SIGMA FACTOR FLIA"/>
    <property type="match status" value="1"/>
</dbReference>
<dbReference type="GO" id="GO:0003899">
    <property type="term" value="F:DNA-directed RNA polymerase activity"/>
    <property type="evidence" value="ECO:0007669"/>
    <property type="project" value="UniProtKB-EC"/>
</dbReference>
<dbReference type="OrthoDB" id="9799825at2"/>
<dbReference type="AlphaFoldDB" id="A0A1X9SR34"/>
<dbReference type="Gene3D" id="1.20.140.160">
    <property type="match status" value="1"/>
</dbReference>
<dbReference type="Pfam" id="PF04542">
    <property type="entry name" value="Sigma70_r2"/>
    <property type="match status" value="1"/>
</dbReference>
<dbReference type="InterPro" id="IPR014284">
    <property type="entry name" value="RNA_pol_sigma-70_dom"/>
</dbReference>
<keyword evidence="1" id="KW-0808">Transferase</keyword>
<proteinExistence type="predicted"/>
<dbReference type="STRING" id="1660064.CIGN_0348"/>
<dbReference type="GO" id="GO:0016987">
    <property type="term" value="F:sigma factor activity"/>
    <property type="evidence" value="ECO:0007669"/>
    <property type="project" value="InterPro"/>
</dbReference>
<dbReference type="InterPro" id="IPR013324">
    <property type="entry name" value="RNA_pol_sigma_r3/r4-like"/>
</dbReference>
<dbReference type="PROSITE" id="PS00716">
    <property type="entry name" value="SIGMA70_2"/>
    <property type="match status" value="1"/>
</dbReference>
<dbReference type="PRINTS" id="PR00046">
    <property type="entry name" value="SIGMA70FCT"/>
</dbReference>
<dbReference type="Pfam" id="PF04545">
    <property type="entry name" value="Sigma70_r4"/>
    <property type="match status" value="1"/>
</dbReference>
<dbReference type="EC" id="2.7.7.6" evidence="1"/>
<protein>
    <submittedName>
        <fullName evidence="1">RNA polymerase sigma28 factor</fullName>
        <ecNumber evidence="1">2.7.7.6</ecNumber>
    </submittedName>
</protein>
<keyword evidence="1" id="KW-0548">Nucleotidyltransferase</keyword>
<accession>A0A381D8E7</accession>
<dbReference type="InterPro" id="IPR007630">
    <property type="entry name" value="RNA_pol_sigma70_r4"/>
</dbReference>
<dbReference type="GO" id="GO:0006352">
    <property type="term" value="P:DNA-templated transcription initiation"/>
    <property type="evidence" value="ECO:0007669"/>
    <property type="project" value="InterPro"/>
</dbReference>
<dbReference type="InterPro" id="IPR013325">
    <property type="entry name" value="RNA_pol_sigma_r2"/>
</dbReference>
<dbReference type="InterPro" id="IPR000943">
    <property type="entry name" value="RNA_pol_sigma70"/>
</dbReference>
<accession>A0A1X9SR34</accession>
<organism evidence="1 2">
    <name type="scientific">Campylobacter devanensis</name>
    <dbReference type="NCBI Taxonomy" id="3161138"/>
    <lineage>
        <taxon>Bacteria</taxon>
        <taxon>Pseudomonadati</taxon>
        <taxon>Campylobacterota</taxon>
        <taxon>Epsilonproteobacteria</taxon>
        <taxon>Campylobacterales</taxon>
        <taxon>Campylobacteraceae</taxon>
        <taxon>Campylobacter</taxon>
    </lineage>
</organism>
<dbReference type="SUPFAM" id="SSF88659">
    <property type="entry name" value="Sigma3 and sigma4 domains of RNA polymerase sigma factors"/>
    <property type="match status" value="2"/>
</dbReference>
<dbReference type="KEGG" id="cdev:CIGN_0348"/>
<dbReference type="PANTHER" id="PTHR30385">
    <property type="entry name" value="SIGMA FACTOR F FLAGELLAR"/>
    <property type="match status" value="1"/>
</dbReference>
<reference evidence="1 2" key="1">
    <citation type="journal article" date="2017" name="Genome Biol. Evol.">
        <title>Comparative Genomic Analysis Identifies a Campylobacter Clade Deficient in Selenium Metabolism.</title>
        <authorList>
            <person name="Miller W.G."/>
            <person name="Yee E."/>
            <person name="Lopes B.S."/>
            <person name="Chapman M.H."/>
            <person name="Huynh S."/>
            <person name="Bono J.L."/>
            <person name="Parker C.T."/>
            <person name="Strachan N.J.C."/>
            <person name="Forbes K.J."/>
        </authorList>
    </citation>
    <scope>NUCLEOTIDE SEQUENCE [LARGE SCALE GENOMIC DNA]</scope>
    <source>
        <strain evidence="1 2">NCTC 13003</strain>
    </source>
</reference>
<dbReference type="InterPro" id="IPR012845">
    <property type="entry name" value="RNA_pol_sigma_FliA_WhiG"/>
</dbReference>
<dbReference type="NCBIfam" id="TIGR02937">
    <property type="entry name" value="sigma70-ECF"/>
    <property type="match status" value="1"/>
</dbReference>
<dbReference type="NCBIfam" id="NF005413">
    <property type="entry name" value="PRK06986.1"/>
    <property type="match status" value="1"/>
</dbReference>
<dbReference type="CDD" id="cd06171">
    <property type="entry name" value="Sigma70_r4"/>
    <property type="match status" value="1"/>
</dbReference>
<dbReference type="EMBL" id="CP018788">
    <property type="protein sequence ID" value="ARQ98658.1"/>
    <property type="molecule type" value="Genomic_DNA"/>
</dbReference>
<evidence type="ECO:0000313" key="1">
    <source>
        <dbReference type="EMBL" id="ARQ98658.1"/>
    </source>
</evidence>
<dbReference type="Gene3D" id="1.10.1740.10">
    <property type="match status" value="1"/>
</dbReference>
<gene>
    <name evidence="1" type="primary">fliA</name>
    <name evidence="1" type="ORF">CIGN_0348</name>
</gene>
<evidence type="ECO:0000313" key="2">
    <source>
        <dbReference type="Proteomes" id="UP000194309"/>
    </source>
</evidence>
<dbReference type="Proteomes" id="UP000194309">
    <property type="component" value="Chromosome"/>
</dbReference>
<dbReference type="InterPro" id="IPR007627">
    <property type="entry name" value="RNA_pol_sigma70_r2"/>
</dbReference>
<dbReference type="GO" id="GO:0003677">
    <property type="term" value="F:DNA binding"/>
    <property type="evidence" value="ECO:0007669"/>
    <property type="project" value="InterPro"/>
</dbReference>
<sequence length="234" mass="27553">MNPIKKKQLEAYKTQIKKEQDELVIAYMPALRAMACRLKSRLPSSIEVSDLISIGTEAMVRLSHSYDKNQNDNFWGYAKHRVQGSMLDYLRSLDTLSRQNRKLVKDIDRLVDEYYSKHQYEPSNEYLASALNEDVSKIKEVRSLSDLTSVLRLEDQFNILSDYDTEAQIEKEELIEHIKLVLSEFSQRDQLVIQLYYYEELNLSEISEILNITESRISQIHKRLIIKIRERLGF</sequence>
<dbReference type="NCBIfam" id="TIGR02479">
    <property type="entry name" value="FliA_WhiG"/>
    <property type="match status" value="1"/>
</dbReference>
<dbReference type="SUPFAM" id="SSF88946">
    <property type="entry name" value="Sigma2 domain of RNA polymerase sigma factors"/>
    <property type="match status" value="1"/>
</dbReference>
<name>A0A1X9SR34_9BACT</name>